<dbReference type="EMBL" id="VSSQ01074082">
    <property type="protein sequence ID" value="MPN25040.1"/>
    <property type="molecule type" value="Genomic_DNA"/>
</dbReference>
<gene>
    <name evidence="1" type="ORF">SDC9_172447</name>
</gene>
<evidence type="ECO:0000313" key="1">
    <source>
        <dbReference type="EMBL" id="MPN25040.1"/>
    </source>
</evidence>
<protein>
    <submittedName>
        <fullName evidence="1">Uncharacterized protein</fullName>
    </submittedName>
</protein>
<accession>A0A645GFZ3</accession>
<dbReference type="AlphaFoldDB" id="A0A645GFZ3"/>
<sequence>MLDMRAPCLLQHTRHGALVKVEQKRRALTCGDHVHHFVQQRFRRILVQPHVRLGLENRTHLVDHFEKHPCELVGEIHAIPAHAGEVEELAVSRCNTLIARLNHCVIGIVTVHPEALEQFFAKFTVHALTDGLLPIGQQVLVDTSERNTRAGIVFVREHEHVREPQRL</sequence>
<reference evidence="1" key="1">
    <citation type="submission" date="2019-08" db="EMBL/GenBank/DDBJ databases">
        <authorList>
            <person name="Kucharzyk K."/>
            <person name="Murdoch R.W."/>
            <person name="Higgins S."/>
            <person name="Loffler F."/>
        </authorList>
    </citation>
    <scope>NUCLEOTIDE SEQUENCE</scope>
</reference>
<proteinExistence type="predicted"/>
<comment type="caution">
    <text evidence="1">The sequence shown here is derived from an EMBL/GenBank/DDBJ whole genome shotgun (WGS) entry which is preliminary data.</text>
</comment>
<organism evidence="1">
    <name type="scientific">bioreactor metagenome</name>
    <dbReference type="NCBI Taxonomy" id="1076179"/>
    <lineage>
        <taxon>unclassified sequences</taxon>
        <taxon>metagenomes</taxon>
        <taxon>ecological metagenomes</taxon>
    </lineage>
</organism>
<name>A0A645GFZ3_9ZZZZ</name>